<dbReference type="OrthoDB" id="6197209at2"/>
<evidence type="ECO:0000256" key="5">
    <source>
        <dbReference type="ARBA" id="ARBA00023136"/>
    </source>
</evidence>
<feature type="domain" description="Dynamin-like helical" evidence="7">
    <location>
        <begin position="282"/>
        <end position="544"/>
    </location>
</feature>
<evidence type="ECO:0008006" key="10">
    <source>
        <dbReference type="Google" id="ProtNLM"/>
    </source>
</evidence>
<evidence type="ECO:0000313" key="9">
    <source>
        <dbReference type="Proteomes" id="UP000094296"/>
    </source>
</evidence>
<dbReference type="SUPFAM" id="SSF52540">
    <property type="entry name" value="P-loop containing nucleoside triphosphate hydrolases"/>
    <property type="match status" value="1"/>
</dbReference>
<dbReference type="Pfam" id="PF18709">
    <property type="entry name" value="DLP_helical"/>
    <property type="match status" value="1"/>
</dbReference>
<evidence type="ECO:0000259" key="6">
    <source>
        <dbReference type="Pfam" id="PF01926"/>
    </source>
</evidence>
<name>A0A1E5FZZ6_9FIRM</name>
<dbReference type="Proteomes" id="UP000094296">
    <property type="component" value="Unassembled WGS sequence"/>
</dbReference>
<evidence type="ECO:0000259" key="7">
    <source>
        <dbReference type="Pfam" id="PF18709"/>
    </source>
</evidence>
<dbReference type="PANTHER" id="PTHR10465:SF0">
    <property type="entry name" value="SARCALUMENIN"/>
    <property type="match status" value="1"/>
</dbReference>
<keyword evidence="3" id="KW-0378">Hydrolase</keyword>
<keyword evidence="9" id="KW-1185">Reference proteome</keyword>
<evidence type="ECO:0000256" key="2">
    <source>
        <dbReference type="ARBA" id="ARBA00022741"/>
    </source>
</evidence>
<dbReference type="Pfam" id="PF01926">
    <property type="entry name" value="MMR_HSR1"/>
    <property type="match status" value="1"/>
</dbReference>
<evidence type="ECO:0000256" key="4">
    <source>
        <dbReference type="ARBA" id="ARBA00023134"/>
    </source>
</evidence>
<protein>
    <recommendedName>
        <fullName evidence="10">G domain-containing protein</fullName>
    </recommendedName>
</protein>
<keyword evidence="5" id="KW-0472">Membrane</keyword>
<evidence type="ECO:0000313" key="8">
    <source>
        <dbReference type="EMBL" id="OEF96165.1"/>
    </source>
</evidence>
<dbReference type="InterPro" id="IPR006073">
    <property type="entry name" value="GTP-bd"/>
</dbReference>
<reference evidence="8 9" key="1">
    <citation type="submission" date="2016-09" db="EMBL/GenBank/DDBJ databases">
        <title>Draft genome sequence for the type strain of Desulfuribacillus alkaliarsenatis AHT28, an obligately anaerobic, sulfidogenic bacterium isolated from Russian soda lake sediments.</title>
        <authorList>
            <person name="Abin C.A."/>
            <person name="Hollibaugh J.T."/>
        </authorList>
    </citation>
    <scope>NUCLEOTIDE SEQUENCE [LARGE SCALE GENOMIC DNA]</scope>
    <source>
        <strain evidence="8 9">AHT28</strain>
    </source>
</reference>
<dbReference type="EMBL" id="MIJE01000032">
    <property type="protein sequence ID" value="OEF96165.1"/>
    <property type="molecule type" value="Genomic_DNA"/>
</dbReference>
<gene>
    <name evidence="8" type="ORF">BHF68_08330</name>
</gene>
<dbReference type="GO" id="GO:0016020">
    <property type="term" value="C:membrane"/>
    <property type="evidence" value="ECO:0007669"/>
    <property type="project" value="UniProtKB-SubCell"/>
</dbReference>
<comment type="caution">
    <text evidence="8">The sequence shown here is derived from an EMBL/GenBank/DDBJ whole genome shotgun (WGS) entry which is preliminary data.</text>
</comment>
<dbReference type="STRING" id="766136.BHF68_08330"/>
<dbReference type="GO" id="GO:0005525">
    <property type="term" value="F:GTP binding"/>
    <property type="evidence" value="ECO:0007669"/>
    <property type="project" value="UniProtKB-KW"/>
</dbReference>
<comment type="subcellular location">
    <subcellularLocation>
        <location evidence="1">Membrane</location>
    </subcellularLocation>
</comment>
<dbReference type="GO" id="GO:0003924">
    <property type="term" value="F:GTPase activity"/>
    <property type="evidence" value="ECO:0007669"/>
    <property type="project" value="InterPro"/>
</dbReference>
<organism evidence="8 9">
    <name type="scientific">Desulfuribacillus alkaliarsenatis</name>
    <dbReference type="NCBI Taxonomy" id="766136"/>
    <lineage>
        <taxon>Bacteria</taxon>
        <taxon>Bacillati</taxon>
        <taxon>Bacillota</taxon>
        <taxon>Desulfuribacillia</taxon>
        <taxon>Desulfuribacillales</taxon>
        <taxon>Desulfuribacillaceae</taxon>
        <taxon>Desulfuribacillus</taxon>
    </lineage>
</organism>
<sequence length="581" mass="65460">MTEKFEIHEWAVRGNALLERSKAILSSAPSEKVKNISNRIPECVLDNENGITLVFAGQYSAGKSSILKVLTERENIAVGGGITTEITHTYDWNGIKVIDTPGVHTELRPDHDEITYRAIADADLLVFVITNELFDSHLAKHFRKLAIERNKAYEMMLVINKMRRCAKGNCSESQNVIREDIKKVLSPFTPEDLRTSFIDAEAALDSKVEVDSDISKIMWRKSGIDSFTENLNDFVREKGLTGRYSTALYTLEQLLQEALASEAEGDKDVEALEELLLQRRRALIESKDSIPRAVEGEIQQSCSEIRHEGRKISDMINATANQKTVDQELQMSQDRVQQITEQLGHTIQVVIGKHIDDLEKRIDGIANSELAKELLPRLEHRIKEASITPDTMSKMQTASDVSSKLGEFLVRNSFASNSGSMIGLFKLNQYSGTSTHNAVKVIGNFFGKKFKPWEAVKWTRNVANVGRVFVIVGTVLTFALQIKEDADAAQLESDLRESRAAVRLGFNDAAHAIEMHYDKATQTYISSTFSGEIEDVDKQLSELRDMQEVRSNLFENILELLEKTRYLIRDLHSTESKIYNS</sequence>
<accession>A0A1E5FZZ6</accession>
<dbReference type="AlphaFoldDB" id="A0A1E5FZZ6"/>
<dbReference type="InterPro" id="IPR027417">
    <property type="entry name" value="P-loop_NTPase"/>
</dbReference>
<evidence type="ECO:0000256" key="3">
    <source>
        <dbReference type="ARBA" id="ARBA00022801"/>
    </source>
</evidence>
<evidence type="ECO:0000256" key="1">
    <source>
        <dbReference type="ARBA" id="ARBA00004370"/>
    </source>
</evidence>
<feature type="domain" description="G" evidence="6">
    <location>
        <begin position="53"/>
        <end position="161"/>
    </location>
</feature>
<dbReference type="Gene3D" id="3.40.50.300">
    <property type="entry name" value="P-loop containing nucleotide triphosphate hydrolases"/>
    <property type="match status" value="1"/>
</dbReference>
<dbReference type="RefSeq" id="WP_069643670.1">
    <property type="nucleotide sequence ID" value="NZ_MIJE01000032.1"/>
</dbReference>
<keyword evidence="4" id="KW-0342">GTP-binding</keyword>
<dbReference type="InterPro" id="IPR040576">
    <property type="entry name" value="DLP_helical"/>
</dbReference>
<dbReference type="InterPro" id="IPR027094">
    <property type="entry name" value="Mitofusin_fam"/>
</dbReference>
<dbReference type="PANTHER" id="PTHR10465">
    <property type="entry name" value="TRANSMEMBRANE GTPASE FZO1"/>
    <property type="match status" value="1"/>
</dbReference>
<proteinExistence type="predicted"/>
<keyword evidence="2" id="KW-0547">Nucleotide-binding</keyword>